<evidence type="ECO:0000256" key="6">
    <source>
        <dbReference type="ARBA" id="ARBA00022989"/>
    </source>
</evidence>
<dbReference type="Pfam" id="PF22352">
    <property type="entry name" value="K319L-like_PKD"/>
    <property type="match status" value="1"/>
</dbReference>
<dbReference type="PANTHER" id="PTHR48064">
    <property type="entry name" value="OS01G0750400 PROTEIN"/>
    <property type="match status" value="1"/>
</dbReference>
<dbReference type="InterPro" id="IPR003591">
    <property type="entry name" value="Leu-rich_rpt_typical-subtyp"/>
</dbReference>
<dbReference type="PROSITE" id="PS50093">
    <property type="entry name" value="PKD"/>
    <property type="match status" value="1"/>
</dbReference>
<evidence type="ECO:0000256" key="2">
    <source>
        <dbReference type="ARBA" id="ARBA00022614"/>
    </source>
</evidence>
<evidence type="ECO:0000256" key="4">
    <source>
        <dbReference type="ARBA" id="ARBA00022729"/>
    </source>
</evidence>
<dbReference type="EMBL" id="ATBP01000320">
    <property type="protein sequence ID" value="ETR71102.1"/>
    <property type="molecule type" value="Genomic_DNA"/>
</dbReference>
<dbReference type="SUPFAM" id="SSF49299">
    <property type="entry name" value="PKD domain"/>
    <property type="match status" value="1"/>
</dbReference>
<dbReference type="InterPro" id="IPR003961">
    <property type="entry name" value="FN3_dom"/>
</dbReference>
<dbReference type="InterPro" id="IPR022409">
    <property type="entry name" value="PKD/Chitinase_dom"/>
</dbReference>
<dbReference type="InterPro" id="IPR035986">
    <property type="entry name" value="PKD_dom_sf"/>
</dbReference>
<proteinExistence type="predicted"/>
<keyword evidence="3" id="KW-0812">Transmembrane</keyword>
<dbReference type="InterPro" id="IPR013783">
    <property type="entry name" value="Ig-like_fold"/>
</dbReference>
<keyword evidence="7" id="KW-0472">Membrane</keyword>
<dbReference type="Pfam" id="PF13855">
    <property type="entry name" value="LRR_8"/>
    <property type="match status" value="3"/>
</dbReference>
<comment type="caution">
    <text evidence="12">The sequence shown here is derived from an EMBL/GenBank/DDBJ whole genome shotgun (WGS) entry which is preliminary data.</text>
</comment>
<dbReference type="Gene3D" id="3.80.10.10">
    <property type="entry name" value="Ribonuclease Inhibitor"/>
    <property type="match status" value="5"/>
</dbReference>
<feature type="chain" id="PRO_5010722116" evidence="9">
    <location>
        <begin position="22"/>
        <end position="2474"/>
    </location>
</feature>
<dbReference type="InterPro" id="IPR053038">
    <property type="entry name" value="RLP_Defense"/>
</dbReference>
<dbReference type="PANTHER" id="PTHR48064:SF6">
    <property type="entry name" value="RECEPTOR-LIKE PROTEIN KINASE 2"/>
    <property type="match status" value="1"/>
</dbReference>
<evidence type="ECO:0000313" key="13">
    <source>
        <dbReference type="Proteomes" id="UP000189670"/>
    </source>
</evidence>
<evidence type="ECO:0000256" key="1">
    <source>
        <dbReference type="ARBA" id="ARBA00004370"/>
    </source>
</evidence>
<dbReference type="InterPro" id="IPR032675">
    <property type="entry name" value="LRR_dom_sf"/>
</dbReference>
<gene>
    <name evidence="12" type="ORF">OMM_02742</name>
</gene>
<dbReference type="CDD" id="cd00146">
    <property type="entry name" value="PKD"/>
    <property type="match status" value="1"/>
</dbReference>
<dbReference type="SMART" id="SM00089">
    <property type="entry name" value="PKD"/>
    <property type="match status" value="1"/>
</dbReference>
<keyword evidence="2" id="KW-0433">Leucine-rich repeat</keyword>
<evidence type="ECO:0000313" key="12">
    <source>
        <dbReference type="EMBL" id="ETR71102.1"/>
    </source>
</evidence>
<keyword evidence="6" id="KW-1133">Transmembrane helix</keyword>
<dbReference type="Pfam" id="PF17963">
    <property type="entry name" value="Big_9"/>
    <property type="match status" value="1"/>
</dbReference>
<dbReference type="SUPFAM" id="SSF49265">
    <property type="entry name" value="Fibronectin type III"/>
    <property type="match status" value="3"/>
</dbReference>
<dbReference type="PROSITE" id="PS51450">
    <property type="entry name" value="LRR"/>
    <property type="match status" value="1"/>
</dbReference>
<dbReference type="Gene3D" id="2.60.40.10">
    <property type="entry name" value="Immunoglobulins"/>
    <property type="match status" value="5"/>
</dbReference>
<comment type="subcellular location">
    <subcellularLocation>
        <location evidence="1">Membrane</location>
    </subcellularLocation>
</comment>
<keyword evidence="4 9" id="KW-0732">Signal</keyword>
<dbReference type="Pfam" id="PF18911">
    <property type="entry name" value="PKD_4"/>
    <property type="match status" value="1"/>
</dbReference>
<dbReference type="CDD" id="cd00063">
    <property type="entry name" value="FN3"/>
    <property type="match status" value="3"/>
</dbReference>
<keyword evidence="5" id="KW-0677">Repeat</keyword>
<dbReference type="InterPro" id="IPR000601">
    <property type="entry name" value="PKD_dom"/>
</dbReference>
<feature type="domain" description="Fibronectin type-III" evidence="11">
    <location>
        <begin position="1440"/>
        <end position="1536"/>
    </location>
</feature>
<accession>A0A1V1P884</accession>
<name>A0A1V1P884_9BACT</name>
<dbReference type="SMART" id="SM00060">
    <property type="entry name" value="FN3"/>
    <property type="match status" value="3"/>
</dbReference>
<evidence type="ECO:0000259" key="10">
    <source>
        <dbReference type="PROSITE" id="PS50093"/>
    </source>
</evidence>
<evidence type="ECO:0000256" key="8">
    <source>
        <dbReference type="ARBA" id="ARBA00023170"/>
    </source>
</evidence>
<dbReference type="SUPFAM" id="SSF52058">
    <property type="entry name" value="L domain-like"/>
    <property type="match status" value="2"/>
</dbReference>
<dbReference type="PROSITE" id="PS50853">
    <property type="entry name" value="FN3"/>
    <property type="match status" value="2"/>
</dbReference>
<feature type="signal peptide" evidence="9">
    <location>
        <begin position="1"/>
        <end position="21"/>
    </location>
</feature>
<dbReference type="SMART" id="SM00369">
    <property type="entry name" value="LRR_TYP"/>
    <property type="match status" value="13"/>
</dbReference>
<evidence type="ECO:0000256" key="3">
    <source>
        <dbReference type="ARBA" id="ARBA00022692"/>
    </source>
</evidence>
<dbReference type="FunFam" id="3.80.10.10:FF:000041">
    <property type="entry name" value="LRR receptor-like serine/threonine-protein kinase ERECTA"/>
    <property type="match status" value="1"/>
</dbReference>
<dbReference type="Proteomes" id="UP000189670">
    <property type="component" value="Unassembled WGS sequence"/>
</dbReference>
<feature type="domain" description="PKD" evidence="10">
    <location>
        <begin position="929"/>
        <end position="1012"/>
    </location>
</feature>
<keyword evidence="8" id="KW-0675">Receptor</keyword>
<dbReference type="GO" id="GO:0016020">
    <property type="term" value="C:membrane"/>
    <property type="evidence" value="ECO:0007669"/>
    <property type="project" value="UniProtKB-SubCell"/>
</dbReference>
<reference evidence="13" key="1">
    <citation type="submission" date="2012-11" db="EMBL/GenBank/DDBJ databases">
        <authorList>
            <person name="Lucero-Rivera Y.E."/>
            <person name="Tovar-Ramirez D."/>
        </authorList>
    </citation>
    <scope>NUCLEOTIDE SEQUENCE [LARGE SCALE GENOMIC DNA]</scope>
    <source>
        <strain evidence="13">Araruama</strain>
    </source>
</reference>
<evidence type="ECO:0000256" key="5">
    <source>
        <dbReference type="ARBA" id="ARBA00022737"/>
    </source>
</evidence>
<evidence type="ECO:0000256" key="7">
    <source>
        <dbReference type="ARBA" id="ARBA00023136"/>
    </source>
</evidence>
<evidence type="ECO:0000259" key="11">
    <source>
        <dbReference type="PROSITE" id="PS50853"/>
    </source>
</evidence>
<evidence type="ECO:0000256" key="9">
    <source>
        <dbReference type="SAM" id="SignalP"/>
    </source>
</evidence>
<dbReference type="InterPro" id="IPR001611">
    <property type="entry name" value="Leu-rich_rpt"/>
</dbReference>
<dbReference type="FunFam" id="3.80.10.10:FF:000062">
    <property type="entry name" value="protein STRUBBELIG-RECEPTOR FAMILY 3"/>
    <property type="match status" value="1"/>
</dbReference>
<sequence>MKTLRYLFILITCLVPIQAQADCPNNSQISCPADFALQVPTPLTEGDSPFQAIACISTPYSQNMEIQLISSDRSEIMCPQSAVIPSQYTWVSIEMKVLDDLMVDGPINVTLAAGFSGQTITTQILVKDNDQFADATLEIQALTNLFDHTNGRQWKNNNNWIDNNNPCTWHGIVCDNGIAPVSEIRLNDHNLAGELPNTINQLADLKRLFLGHNQLTGSIPDNLYQTRVHILWLSDNAFSGILPQSIGLLSFLQDLNIANNQLTGPLPDTIGNLSRLESLNLSKNRFSGELPQSFSQFTRLTGLDLHDNQFTGSISVIASLCYLKKLDVRDNQFSGKIPDFNDLSNIRTLDLGGNNFDGTFPHDLAQNTRLLRIDIHDTYLSKQLPEWEGTDYSLYSLNLRSNALQGKIPESILHLTNLSSDNLDLRWNALYAESQAVADFIDQKHVSSDWMTTQTIAPANLTATVLSGTSIRLDWTPIISDTVAGGYEIFYAYAPTSSYRKKAETTDKTGTGYTLTQLYTSTTYFFKVRTRSDPHVNNRNIVFSDFSSPLSLTTHSTITTVSENNGSIVPSGLISVPPNTPAVFSIVPDMHYHVADVHIDGVSAGPVRAYTFASVHYDQKIRAFFANESPQLERIKPITFDEDFPPAAIPLTLTDKESPNDLTIRIISDNLELIPDDHIQISGSGTQKYLHLKNAQELSGFGIITVNVSDPLGLTAIRAFSYTVKEFNDPPIAKNLFYKTNEDTEIECLFMGLDIEKDALLYYNTAGPNHGKLTHDVKSDTFTYRADQDYFGRDYIRYQVQDKSKLGYKMSNEASIVMEILPVNDSPVSHAGKDIKAVEGDRVTLDGSKSHDVDDESIMFHWVQTDGPPVALSSPEAVSPIFIAPHILSEAQPLTLVFWLIVSDDDGASSMDDCLIWVDPRDPPIVPFAQIAQPLTPVTGHAPFRVNFQDHSIGIIDSWQWSFGNGYHSNLQHPIYSYDKPGVYSITLQVSGPGGTDSISRTHWVTVLANPHAVSSVIPLEERRILVDLYNNTQGTQWRWQMHWLDPQVNEYYWYGVTVPDNHVTLLQLPENLLDGNLPPDIDRLAHLQQMDLASNKITGKLPHTITCLKNLRHLDLSNNQIADTLPGDLGSLNQLTHLFMNHNAFYGSIPQSIGDIQSLKYFNLSHNQLIGNLPNTFKNLLNLVDLSLSFNQLNGLFPDFIDQLIALEELDLSHNKFMGPIPDSLMRARGLQGLFLSDNQLDGPIPDGFNLFENLQILDLSNNAFTGELPTTFYETPQLAQVNLSGNYLEGPLTSRMTLLKQMIYLNFSHNQFSGILPVELTRLDKLQLLNLSHNAFKGEIPETLSRLIQLRVLDISHNHFKSAFPNCLLTLSKIKKMNLSGNDFSGLIPTDIMQMTWLEDNESDFRWNRLTTDNNKVDKFISSKQIDGDSWINTQTIAPKSLNAKTGETWSELILSWDPIPYTANDGGYEIYKAQHPDGPYDRIYVTPTKSAMSHTDSNLSMNHTYYYKLRTITFPHANNPNSLTSNYTPILPVTVYQLTDRPDNPSNLTAETYMKNRILLQWSDITKPDNVYYHVFRSETIDGRYQSISTVPVLIPYFVDWDVQTGRDYYYKVRSYLDTTPSEMFSEIVHAIPGTTTTYNIDGHFTVALVEQGATADYSMTVIHATGFNGKINMSCIWPGKDQSTPPPGLKPMFYLRGFIMDTEMKRISLPAPIHLKIDVVQDYTPSVVNFQLAVTDNKTQKQRLYGMQLRVIPRGECAIVMSVDKPVYYPFSDICVTGLISSKIPKEPIDIQLLAEGNPLIEKHLKSAFDGYFETCFKALPWTLQTYTINAQWDIWDLDIVCPQSAYSVSIPINISQGISRILLSLKPEQQLPELNQRLDILCQTFPVVNNSMLILRIYAPDGNFVDKSIVLDGQGIFEIPDIVLSQAGLWRFKAYWGGSFHYRSCESNELALSVATPPGRAIILGTGYPPYQRLLPETTFQACKKVYDHMVERGFDSVDIYTAIQVLQNDPLVPDPPLESMEWVDLVNPTSQEFINIITDEFADSVNSHLPLWIYIHGFSESDASIHMDNAYNLLQASQIDTALDELQSKTHCRVIVIVDTPYSGAFIPYLSDMNRVIITSTTVDNYRVDPANDLIFSIPFFQHLDAGNNVMQAFNKSKDVWERYCHVSAQIDDNGNGVANSADGILAGHTFMNGPIIEVRKPVVDKITIAPLLQYATSLPISVSVVAGTASISSVKVKLIDPLPQPLYKDISTASDFIPYTLKASGQPGIYSDMLTCLTIPGNYTLLVVTQDQASYLSEPACITVRVEPDTPVTYFETIPDHTRHVLDGLCGFFTSDDPNFHLVQTPTDSTLRAIWGLDHRNVYAVGDNGTILFFDGSHWHHMESQTQERLFAVWGSSANDIYVTGEKGVIQHYNGSAWESINTNIQNHLMGIWGTSSTNIYAVGGMEQFCTLMAINGSDSTPNGMID</sequence>
<dbReference type="Pfam" id="PF00560">
    <property type="entry name" value="LRR_1"/>
    <property type="match status" value="3"/>
</dbReference>
<feature type="domain" description="Fibronectin type-III" evidence="11">
    <location>
        <begin position="457"/>
        <end position="557"/>
    </location>
</feature>
<dbReference type="Pfam" id="PF00041">
    <property type="entry name" value="fn3"/>
    <property type="match status" value="1"/>
</dbReference>
<dbReference type="FunFam" id="3.80.10.10:FF:000095">
    <property type="entry name" value="LRR receptor-like serine/threonine-protein kinase GSO1"/>
    <property type="match status" value="1"/>
</dbReference>
<organism evidence="12 13">
    <name type="scientific">Candidatus Magnetoglobus multicellularis str. Araruama</name>
    <dbReference type="NCBI Taxonomy" id="890399"/>
    <lineage>
        <taxon>Bacteria</taxon>
        <taxon>Pseudomonadati</taxon>
        <taxon>Thermodesulfobacteriota</taxon>
        <taxon>Desulfobacteria</taxon>
        <taxon>Desulfobacterales</taxon>
        <taxon>Desulfobacteraceae</taxon>
        <taxon>Candidatus Magnetoglobus</taxon>
    </lineage>
</organism>
<protein>
    <submittedName>
        <fullName evidence="12">Uncharacterized protein</fullName>
    </submittedName>
</protein>
<dbReference type="InterPro" id="IPR036116">
    <property type="entry name" value="FN3_sf"/>
</dbReference>